<evidence type="ECO:0000313" key="3">
    <source>
        <dbReference type="Proteomes" id="UP001311915"/>
    </source>
</evidence>
<sequence>MAPVPWHRPPEGTIKLDVDGSFEQNTTNGGTGGILRDHLGNWISGFSCKIKVVNARHAEILALLHGLSLAKSLNINRLHVETDSQILINNIKSDTRIYSHIYDDCRSLLNQLEVTSEHIMREANSVADLLAIYGRKSKDPIWDLGNP</sequence>
<comment type="caution">
    <text evidence="2">The sequence shown here is derived from an EMBL/GenBank/DDBJ whole genome shotgun (WGS) entry which is preliminary data.</text>
</comment>
<dbReference type="Proteomes" id="UP001311915">
    <property type="component" value="Unassembled WGS sequence"/>
</dbReference>
<name>A0AAV9MIZ2_9SOLN</name>
<proteinExistence type="predicted"/>
<protein>
    <recommendedName>
        <fullName evidence="1">RNase H type-1 domain-containing protein</fullName>
    </recommendedName>
</protein>
<dbReference type="CDD" id="cd06222">
    <property type="entry name" value="RNase_H_like"/>
    <property type="match status" value="1"/>
</dbReference>
<organism evidence="2 3">
    <name type="scientific">Solanum pinnatisectum</name>
    <name type="common">tansyleaf nightshade</name>
    <dbReference type="NCBI Taxonomy" id="50273"/>
    <lineage>
        <taxon>Eukaryota</taxon>
        <taxon>Viridiplantae</taxon>
        <taxon>Streptophyta</taxon>
        <taxon>Embryophyta</taxon>
        <taxon>Tracheophyta</taxon>
        <taxon>Spermatophyta</taxon>
        <taxon>Magnoliopsida</taxon>
        <taxon>eudicotyledons</taxon>
        <taxon>Gunneridae</taxon>
        <taxon>Pentapetalae</taxon>
        <taxon>asterids</taxon>
        <taxon>lamiids</taxon>
        <taxon>Solanales</taxon>
        <taxon>Solanaceae</taxon>
        <taxon>Solanoideae</taxon>
        <taxon>Solaneae</taxon>
        <taxon>Solanum</taxon>
    </lineage>
</organism>
<dbReference type="GO" id="GO:0004523">
    <property type="term" value="F:RNA-DNA hybrid ribonuclease activity"/>
    <property type="evidence" value="ECO:0007669"/>
    <property type="project" value="InterPro"/>
</dbReference>
<accession>A0AAV9MIZ2</accession>
<dbReference type="AlphaFoldDB" id="A0AAV9MIZ2"/>
<dbReference type="Pfam" id="PF13456">
    <property type="entry name" value="RVT_3"/>
    <property type="match status" value="1"/>
</dbReference>
<evidence type="ECO:0000313" key="2">
    <source>
        <dbReference type="EMBL" id="KAK4737731.1"/>
    </source>
</evidence>
<feature type="domain" description="RNase H type-1" evidence="1">
    <location>
        <begin position="18"/>
        <end position="131"/>
    </location>
</feature>
<dbReference type="InterPro" id="IPR044730">
    <property type="entry name" value="RNase_H-like_dom_plant"/>
</dbReference>
<dbReference type="SUPFAM" id="SSF53098">
    <property type="entry name" value="Ribonuclease H-like"/>
    <property type="match status" value="1"/>
</dbReference>
<dbReference type="InterPro" id="IPR053151">
    <property type="entry name" value="RNase_H-like"/>
</dbReference>
<dbReference type="EMBL" id="JAWPEI010000001">
    <property type="protein sequence ID" value="KAK4737731.1"/>
    <property type="molecule type" value="Genomic_DNA"/>
</dbReference>
<dbReference type="Gene3D" id="3.30.420.10">
    <property type="entry name" value="Ribonuclease H-like superfamily/Ribonuclease H"/>
    <property type="match status" value="1"/>
</dbReference>
<dbReference type="InterPro" id="IPR002156">
    <property type="entry name" value="RNaseH_domain"/>
</dbReference>
<dbReference type="PANTHER" id="PTHR47723:SF19">
    <property type="entry name" value="POLYNUCLEOTIDYL TRANSFERASE, RIBONUCLEASE H-LIKE SUPERFAMILY PROTEIN"/>
    <property type="match status" value="1"/>
</dbReference>
<dbReference type="GO" id="GO:0003676">
    <property type="term" value="F:nucleic acid binding"/>
    <property type="evidence" value="ECO:0007669"/>
    <property type="project" value="InterPro"/>
</dbReference>
<dbReference type="PANTHER" id="PTHR47723">
    <property type="entry name" value="OS05G0353850 PROTEIN"/>
    <property type="match status" value="1"/>
</dbReference>
<dbReference type="InterPro" id="IPR036397">
    <property type="entry name" value="RNaseH_sf"/>
</dbReference>
<evidence type="ECO:0000259" key="1">
    <source>
        <dbReference type="Pfam" id="PF13456"/>
    </source>
</evidence>
<keyword evidence="3" id="KW-1185">Reference proteome</keyword>
<dbReference type="InterPro" id="IPR012337">
    <property type="entry name" value="RNaseH-like_sf"/>
</dbReference>
<reference evidence="2 3" key="1">
    <citation type="submission" date="2023-10" db="EMBL/GenBank/DDBJ databases">
        <title>Genome-Wide Identification Analysis in wild type Solanum Pinnatisectum Reveals Some Genes Defensing Phytophthora Infestans.</title>
        <authorList>
            <person name="Sun C."/>
        </authorList>
    </citation>
    <scope>NUCLEOTIDE SEQUENCE [LARGE SCALE GENOMIC DNA]</scope>
    <source>
        <strain evidence="2">LQN</strain>
        <tissue evidence="2">Leaf</tissue>
    </source>
</reference>
<gene>
    <name evidence="2" type="ORF">R3W88_001428</name>
</gene>